<evidence type="ECO:0000256" key="1">
    <source>
        <dbReference type="SAM" id="MobiDB-lite"/>
    </source>
</evidence>
<keyword evidence="3" id="KW-1185">Reference proteome</keyword>
<gene>
    <name evidence="2" type="ORF">jhhlp_003306</name>
</gene>
<accession>A0A2N3NGL4</accession>
<evidence type="ECO:0000313" key="3">
    <source>
        <dbReference type="Proteomes" id="UP000233524"/>
    </source>
</evidence>
<reference evidence="2 3" key="1">
    <citation type="journal article" date="2017" name="G3 (Bethesda)">
        <title>First Draft Genome Sequence of the Pathogenic Fungus Lomentospora prolificans (Formerly Scedosporium prolificans).</title>
        <authorList>
            <person name="Luo R."/>
            <person name="Zimin A."/>
            <person name="Workman R."/>
            <person name="Fan Y."/>
            <person name="Pertea G."/>
            <person name="Grossman N."/>
            <person name="Wear M.P."/>
            <person name="Jia B."/>
            <person name="Miller H."/>
            <person name="Casadevall A."/>
            <person name="Timp W."/>
            <person name="Zhang S.X."/>
            <person name="Salzberg S.L."/>
        </authorList>
    </citation>
    <scope>NUCLEOTIDE SEQUENCE [LARGE SCALE GENOMIC DNA]</scope>
    <source>
        <strain evidence="2 3">JHH-5317</strain>
    </source>
</reference>
<dbReference type="AlphaFoldDB" id="A0A2N3NGL4"/>
<name>A0A2N3NGL4_9PEZI</name>
<protein>
    <submittedName>
        <fullName evidence="2">Uncharacterized protein</fullName>
    </submittedName>
</protein>
<dbReference type="InParanoid" id="A0A2N3NGL4"/>
<dbReference type="Proteomes" id="UP000233524">
    <property type="component" value="Unassembled WGS sequence"/>
</dbReference>
<comment type="caution">
    <text evidence="2">The sequence shown here is derived from an EMBL/GenBank/DDBJ whole genome shotgun (WGS) entry which is preliminary data.</text>
</comment>
<feature type="region of interest" description="Disordered" evidence="1">
    <location>
        <begin position="172"/>
        <end position="213"/>
    </location>
</feature>
<feature type="compositionally biased region" description="Low complexity" evidence="1">
    <location>
        <begin position="200"/>
        <end position="213"/>
    </location>
</feature>
<dbReference type="OrthoDB" id="271745at2759"/>
<sequence length="251" mass="24870">MAQQQATPPLLLTKRLTSFLATRLSPTSATSLLLTTPTGNLLAHASRPAKSAAELRAQATVASSLVAMHGGCATHLVPNALSASLSPRGGDAVFSSSSSYDDDANADASSDASSDNGDGDNQPRRRGQQTGVAEGEGPCAVTVQLSAGVVVIRRLACGLLLVCVGPSERGGGAGDDGASLAAGEPGGNSSVVGSPDEGDSIVSGGASSVASGGSVRAQGVLLVRRTAEEVARALDEKLGRLKAPLDTVGAE</sequence>
<feature type="compositionally biased region" description="Low complexity" evidence="1">
    <location>
        <begin position="106"/>
        <end position="120"/>
    </location>
</feature>
<feature type="region of interest" description="Disordered" evidence="1">
    <location>
        <begin position="92"/>
        <end position="134"/>
    </location>
</feature>
<proteinExistence type="predicted"/>
<organism evidence="2 3">
    <name type="scientific">Lomentospora prolificans</name>
    <dbReference type="NCBI Taxonomy" id="41688"/>
    <lineage>
        <taxon>Eukaryota</taxon>
        <taxon>Fungi</taxon>
        <taxon>Dikarya</taxon>
        <taxon>Ascomycota</taxon>
        <taxon>Pezizomycotina</taxon>
        <taxon>Sordariomycetes</taxon>
        <taxon>Hypocreomycetidae</taxon>
        <taxon>Microascales</taxon>
        <taxon>Microascaceae</taxon>
        <taxon>Lomentospora</taxon>
    </lineage>
</organism>
<dbReference type="EMBL" id="NLAX01000008">
    <property type="protein sequence ID" value="PKS11541.1"/>
    <property type="molecule type" value="Genomic_DNA"/>
</dbReference>
<evidence type="ECO:0000313" key="2">
    <source>
        <dbReference type="EMBL" id="PKS11541.1"/>
    </source>
</evidence>
<dbReference type="Gene3D" id="3.30.450.30">
    <property type="entry name" value="Dynein light chain 2a, cytoplasmic"/>
    <property type="match status" value="1"/>
</dbReference>
<dbReference type="VEuPathDB" id="FungiDB:jhhlp_003306"/>
<dbReference type="STRING" id="41688.A0A2N3NGL4"/>